<evidence type="ECO:0000313" key="2">
    <source>
        <dbReference type="EMBL" id="MBK6006188.1"/>
    </source>
</evidence>
<dbReference type="SUPFAM" id="SSF56003">
    <property type="entry name" value="Molybdenum cofactor-binding domain"/>
    <property type="match status" value="2"/>
</dbReference>
<dbReference type="AlphaFoldDB" id="A0A934TRM4"/>
<evidence type="ECO:0000259" key="1">
    <source>
        <dbReference type="SMART" id="SM01008"/>
    </source>
</evidence>
<dbReference type="PANTHER" id="PTHR47495">
    <property type="entry name" value="ALDEHYDE DEHYDROGENASE"/>
    <property type="match status" value="1"/>
</dbReference>
<comment type="caution">
    <text evidence="2">The sequence shown here is derived from an EMBL/GenBank/DDBJ whole genome shotgun (WGS) entry which is preliminary data.</text>
</comment>
<dbReference type="PIRSF" id="PIRSF036389">
    <property type="entry name" value="IOR_B"/>
    <property type="match status" value="1"/>
</dbReference>
<dbReference type="SUPFAM" id="SSF54665">
    <property type="entry name" value="CO dehydrogenase molybdoprotein N-domain-like"/>
    <property type="match status" value="1"/>
</dbReference>
<keyword evidence="3" id="KW-1185">Reference proteome</keyword>
<dbReference type="Gene3D" id="3.90.1170.50">
    <property type="entry name" value="Aldehyde oxidase/xanthine dehydrogenase, a/b hammerhead"/>
    <property type="match status" value="1"/>
</dbReference>
<protein>
    <submittedName>
        <fullName evidence="2">Xanthine dehydrogenase family protein molybdopterin-binding subunit</fullName>
    </submittedName>
</protein>
<reference evidence="2" key="2">
    <citation type="submission" date="2021-01" db="EMBL/GenBank/DDBJ databases">
        <authorList>
            <person name="Kang M."/>
        </authorList>
    </citation>
    <scope>NUCLEOTIDE SEQUENCE</scope>
    <source>
        <strain evidence="2">KACC 17527</strain>
    </source>
</reference>
<dbReference type="Pfam" id="PF20256">
    <property type="entry name" value="MoCoBD_2"/>
    <property type="match status" value="2"/>
</dbReference>
<dbReference type="InterPro" id="IPR000674">
    <property type="entry name" value="Ald_Oxase/Xan_DH_a/b"/>
</dbReference>
<dbReference type="InterPro" id="IPR037165">
    <property type="entry name" value="AldOxase/xan_DH_Mopterin-bd_sf"/>
</dbReference>
<sequence length="755" mass="81217">MKRRAWLLGTTAGAGALLVGWVAMPQRSRLGLASMMAAGEGDIALNGWIKILPDSRVVLAMPRSEMGQGVHTALPQLAAEELDVPLSRVQIEQAGWDAIYGNVAMLEGNLPFHPLEAEREDGFGRVKAGRWLVCKLARELGLNATGGSSSVADAWDVVRFAAAAARACLVGAASLQWKLPAEDLRVAGGVVSHPSGLSLTYGELARSASATPPGSVVLKDRSQWRVIGQPAPRLDLPGKVNGTARFGLDVRVPGMRFAALRLAPMLGGEPGRIDAQRALAMPGVQRVVTLPAYGGSTAGVAVVADSFWRAQQAAQAVDVDWIRAPSAVDTQQIDASLRDAVVRRDGYRFYERGNVEQPAPAGSRTIEAWYSAPYLAHATLEPMNATARVSDGRVEVWAPTQVPQMCRAAAARVVGVPEDHVDLHVTLLGGGFGRRLEVDYVAQAVRVAMDVPGVPVQLIWPREEDMRHDFYRPMHVARLRAQVSATGEPVALEIKSAGDAISPRWMERGLPSLSGPIDLPDKTASEGLFDQPYGFPRQRMEHVFTHSGVPVGFWRSVGHSHNAFFTESFIDELAEQLQRDPVEFRRLLLKDAPRHRAVLDLAAERAGWGTRPPAPGRALGVALHESFGSVVAQVAEVSIDRGLPRVHRVVCALDCGTVVNPQIVAQQMEGAVIFGLTAALYGRIDIRDGVVQQRNFPDYPMLTLPAAPTVETYIVASERAPAGVGEPGVPPIAPAVANALFALTKQRHRSLPFAL</sequence>
<feature type="domain" description="Aldehyde oxidase/xanthine dehydrogenase a/b hammerhead" evidence="1">
    <location>
        <begin position="241"/>
        <end position="325"/>
    </location>
</feature>
<dbReference type="RefSeq" id="WP_201168583.1">
    <property type="nucleotide sequence ID" value="NZ_JAEPWM010000002.1"/>
</dbReference>
<gene>
    <name evidence="2" type="ORF">JJB11_08765</name>
</gene>
<dbReference type="InterPro" id="IPR008274">
    <property type="entry name" value="AldOxase/xan_DH_MoCoBD1"/>
</dbReference>
<accession>A0A934TRM4</accession>
<name>A0A934TRM4_9BURK</name>
<dbReference type="InterPro" id="IPR036856">
    <property type="entry name" value="Ald_Oxase/Xan_DH_a/b_sf"/>
</dbReference>
<dbReference type="PANTHER" id="PTHR47495:SF2">
    <property type="entry name" value="ALDEHYDE DEHYDROGENASE"/>
    <property type="match status" value="1"/>
</dbReference>
<dbReference type="GO" id="GO:0016491">
    <property type="term" value="F:oxidoreductase activity"/>
    <property type="evidence" value="ECO:0007669"/>
    <property type="project" value="InterPro"/>
</dbReference>
<dbReference type="Pfam" id="PF02738">
    <property type="entry name" value="MoCoBD_1"/>
    <property type="match status" value="1"/>
</dbReference>
<dbReference type="SMART" id="SM01008">
    <property type="entry name" value="Ald_Xan_dh_C"/>
    <property type="match status" value="1"/>
</dbReference>
<dbReference type="InterPro" id="IPR046867">
    <property type="entry name" value="AldOxase/xan_DH_MoCoBD2"/>
</dbReference>
<dbReference type="InterPro" id="IPR012368">
    <property type="entry name" value="OxRdtase_Mopterin-bd_su_IorB"/>
</dbReference>
<dbReference type="Proteomes" id="UP000630528">
    <property type="component" value="Unassembled WGS sequence"/>
</dbReference>
<dbReference type="EMBL" id="JAEPWM010000002">
    <property type="protein sequence ID" value="MBK6006188.1"/>
    <property type="molecule type" value="Genomic_DNA"/>
</dbReference>
<dbReference type="InterPro" id="IPR052516">
    <property type="entry name" value="N-heterocyclic_Hydroxylase"/>
</dbReference>
<reference evidence="2" key="1">
    <citation type="journal article" date="2012" name="J. Microbiol. Biotechnol.">
        <title>Ramlibacter ginsenosidimutans sp. nov., with ginsenoside-converting activity.</title>
        <authorList>
            <person name="Wang L."/>
            <person name="An D.S."/>
            <person name="Kim S.G."/>
            <person name="Jin F.X."/>
            <person name="Kim S.C."/>
            <person name="Lee S.T."/>
            <person name="Im W.T."/>
        </authorList>
    </citation>
    <scope>NUCLEOTIDE SEQUENCE</scope>
    <source>
        <strain evidence="2">KACC 17527</strain>
    </source>
</reference>
<organism evidence="2 3">
    <name type="scientific">Ramlibacter ginsenosidimutans</name>
    <dbReference type="NCBI Taxonomy" id="502333"/>
    <lineage>
        <taxon>Bacteria</taxon>
        <taxon>Pseudomonadati</taxon>
        <taxon>Pseudomonadota</taxon>
        <taxon>Betaproteobacteria</taxon>
        <taxon>Burkholderiales</taxon>
        <taxon>Comamonadaceae</taxon>
        <taxon>Ramlibacter</taxon>
    </lineage>
</organism>
<proteinExistence type="predicted"/>
<dbReference type="Gene3D" id="3.30.365.10">
    <property type="entry name" value="Aldehyde oxidase/xanthine dehydrogenase, molybdopterin binding domain"/>
    <property type="match status" value="4"/>
</dbReference>
<evidence type="ECO:0000313" key="3">
    <source>
        <dbReference type="Proteomes" id="UP000630528"/>
    </source>
</evidence>